<evidence type="ECO:0000313" key="4">
    <source>
        <dbReference type="Proteomes" id="UP000247523"/>
    </source>
</evidence>
<feature type="coiled-coil region" evidence="1">
    <location>
        <begin position="33"/>
        <end position="64"/>
    </location>
</feature>
<keyword evidence="2" id="KW-0812">Transmembrane</keyword>
<dbReference type="Gene3D" id="3.40.50.1110">
    <property type="entry name" value="SGNH hydrolase"/>
    <property type="match status" value="1"/>
</dbReference>
<feature type="transmembrane region" description="Helical" evidence="2">
    <location>
        <begin position="12"/>
        <end position="31"/>
    </location>
</feature>
<dbReference type="SUPFAM" id="SSF52266">
    <property type="entry name" value="SGNH hydrolase"/>
    <property type="match status" value="1"/>
</dbReference>
<accession>A0A318ETE8</accession>
<dbReference type="Proteomes" id="UP000247523">
    <property type="component" value="Unassembled WGS sequence"/>
</dbReference>
<keyword evidence="1" id="KW-0175">Coiled coil</keyword>
<gene>
    <name evidence="3" type="ORF">C8E03_10375</name>
</gene>
<keyword evidence="2" id="KW-1133">Transmembrane helix</keyword>
<reference evidence="3 4" key="1">
    <citation type="submission" date="2018-05" db="EMBL/GenBank/DDBJ databases">
        <title>Genomic Encyclopedia of Type Strains, Phase IV (KMG-IV): sequencing the most valuable type-strain genomes for metagenomic binning, comparative biology and taxonomic classification.</title>
        <authorList>
            <person name="Goeker M."/>
        </authorList>
    </citation>
    <scope>NUCLEOTIDE SEQUENCE [LARGE SCALE GENOMIC DNA]</scope>
    <source>
        <strain evidence="3 4">DSM 28816</strain>
    </source>
</reference>
<protein>
    <submittedName>
        <fullName evidence="3">Uncharacterized protein</fullName>
    </submittedName>
</protein>
<dbReference type="AlphaFoldDB" id="A0A318ETE8"/>
<sequence>MNKKIRMKKAQRVALYVTFVLIIGLLVYEFFKINSLNHALAALKTQLDTSYEETNAKIDAYQDNISIYLPDVIYVASGVTTELYDSQITSIGEQIDTYNVTWVCDIGKNMERKFSITGTDELIGEYPLEFDIYDNKMNLIATKSTVLSIVNNSLPQKISWLTIGDSLSSDANTYLHMAQLSGDNIEFVGTRDIDGYKCEARAGFSAADYLTETHFEYESGEPLQPFFNKETNQFDWNYYKTTTGCDPDVVEIFLGTNGADVDPTPNGDDIIKIIDLIREADPDIPIYMVNTIYMSNQDGIGSWQNSHDLAVLPGRYKYEEDTKIFNLMVYLAEHLADYNKVYIVPAAISHDSENDFNTDTQAASPYTTASEEVPDNGIHPGVAGYKQIADSIYSTLCGTIHEW</sequence>
<dbReference type="InterPro" id="IPR036514">
    <property type="entry name" value="SGNH_hydro_sf"/>
</dbReference>
<dbReference type="RefSeq" id="WP_110290732.1">
    <property type="nucleotide sequence ID" value="NZ_QICS01000003.1"/>
</dbReference>
<evidence type="ECO:0000313" key="3">
    <source>
        <dbReference type="EMBL" id="PXV91518.1"/>
    </source>
</evidence>
<organism evidence="3 4">
    <name type="scientific">Lachnotalea glycerini</name>
    <dbReference type="NCBI Taxonomy" id="1763509"/>
    <lineage>
        <taxon>Bacteria</taxon>
        <taxon>Bacillati</taxon>
        <taxon>Bacillota</taxon>
        <taxon>Clostridia</taxon>
        <taxon>Lachnospirales</taxon>
        <taxon>Lachnospiraceae</taxon>
        <taxon>Lachnotalea</taxon>
    </lineage>
</organism>
<comment type="caution">
    <text evidence="3">The sequence shown here is derived from an EMBL/GenBank/DDBJ whole genome shotgun (WGS) entry which is preliminary data.</text>
</comment>
<evidence type="ECO:0000256" key="1">
    <source>
        <dbReference type="SAM" id="Coils"/>
    </source>
</evidence>
<proteinExistence type="predicted"/>
<dbReference type="EMBL" id="QICS01000003">
    <property type="protein sequence ID" value="PXV91518.1"/>
    <property type="molecule type" value="Genomic_DNA"/>
</dbReference>
<name>A0A318ETE8_9FIRM</name>
<evidence type="ECO:0000256" key="2">
    <source>
        <dbReference type="SAM" id="Phobius"/>
    </source>
</evidence>
<keyword evidence="2" id="KW-0472">Membrane</keyword>